<feature type="compositionally biased region" description="Basic and acidic residues" evidence="1">
    <location>
        <begin position="286"/>
        <end position="296"/>
    </location>
</feature>
<evidence type="ECO:0000313" key="4">
    <source>
        <dbReference type="Proteomes" id="UP001278766"/>
    </source>
</evidence>
<dbReference type="RefSeq" id="XP_062663838.1">
    <property type="nucleotide sequence ID" value="XM_062802040.1"/>
</dbReference>
<dbReference type="EMBL" id="JAUEPN010000001">
    <property type="protein sequence ID" value="KAK3300324.1"/>
    <property type="molecule type" value="Genomic_DNA"/>
</dbReference>
<keyword evidence="2" id="KW-0812">Transmembrane</keyword>
<keyword evidence="2" id="KW-1133">Transmembrane helix</keyword>
<reference evidence="3" key="2">
    <citation type="submission" date="2023-06" db="EMBL/GenBank/DDBJ databases">
        <authorList>
            <consortium name="Lawrence Berkeley National Laboratory"/>
            <person name="Haridas S."/>
            <person name="Hensen N."/>
            <person name="Bonometti L."/>
            <person name="Westerberg I."/>
            <person name="Brannstrom I.O."/>
            <person name="Guillou S."/>
            <person name="Cros-Aarteil S."/>
            <person name="Calhoun S."/>
            <person name="Kuo A."/>
            <person name="Mondo S."/>
            <person name="Pangilinan J."/>
            <person name="Riley R."/>
            <person name="Labutti K."/>
            <person name="Andreopoulos B."/>
            <person name="Lipzen A."/>
            <person name="Chen C."/>
            <person name="Yanf M."/>
            <person name="Daum C."/>
            <person name="Ng V."/>
            <person name="Clum A."/>
            <person name="Steindorff A."/>
            <person name="Ohm R."/>
            <person name="Martin F."/>
            <person name="Silar P."/>
            <person name="Natvig D."/>
            <person name="Lalanne C."/>
            <person name="Gautier V."/>
            <person name="Ament-Velasquez S.L."/>
            <person name="Kruys A."/>
            <person name="Hutchinson M.I."/>
            <person name="Powell A.J."/>
            <person name="Barry K."/>
            <person name="Miller A.N."/>
            <person name="Grigoriev I.V."/>
            <person name="Debuchy R."/>
            <person name="Gladieux P."/>
            <person name="Thoren M.H."/>
            <person name="Johannesson H."/>
        </authorList>
    </citation>
    <scope>NUCLEOTIDE SEQUENCE</scope>
    <source>
        <strain evidence="3">CBS 168.71</strain>
    </source>
</reference>
<dbReference type="PANTHER" id="PTHR38122">
    <property type="entry name" value="GLYCOPROTEIN X"/>
    <property type="match status" value="1"/>
</dbReference>
<feature type="compositionally biased region" description="Low complexity" evidence="1">
    <location>
        <begin position="159"/>
        <end position="170"/>
    </location>
</feature>
<evidence type="ECO:0000313" key="3">
    <source>
        <dbReference type="EMBL" id="KAK3300324.1"/>
    </source>
</evidence>
<dbReference type="GeneID" id="87838988"/>
<feature type="compositionally biased region" description="Low complexity" evidence="1">
    <location>
        <begin position="17"/>
        <end position="29"/>
    </location>
</feature>
<dbReference type="AlphaFoldDB" id="A0AAE0HPM8"/>
<comment type="caution">
    <text evidence="3">The sequence shown here is derived from an EMBL/GenBank/DDBJ whole genome shotgun (WGS) entry which is preliminary data.</text>
</comment>
<feature type="compositionally biased region" description="Polar residues" evidence="1">
    <location>
        <begin position="1"/>
        <end position="12"/>
    </location>
</feature>
<feature type="region of interest" description="Disordered" evidence="1">
    <location>
        <begin position="155"/>
        <end position="190"/>
    </location>
</feature>
<feature type="region of interest" description="Disordered" evidence="1">
    <location>
        <begin position="1"/>
        <end position="29"/>
    </location>
</feature>
<dbReference type="CDD" id="cd12087">
    <property type="entry name" value="TM_EGFR-like"/>
    <property type="match status" value="1"/>
</dbReference>
<feature type="compositionally biased region" description="Low complexity" evidence="1">
    <location>
        <begin position="276"/>
        <end position="285"/>
    </location>
</feature>
<keyword evidence="2" id="KW-0472">Membrane</keyword>
<feature type="region of interest" description="Disordered" evidence="1">
    <location>
        <begin position="251"/>
        <end position="312"/>
    </location>
</feature>
<keyword evidence="4" id="KW-1185">Reference proteome</keyword>
<gene>
    <name evidence="3" type="ORF">B0H64DRAFT_369590</name>
</gene>
<accession>A0AAE0HPM8</accession>
<proteinExistence type="predicted"/>
<evidence type="ECO:0000256" key="1">
    <source>
        <dbReference type="SAM" id="MobiDB-lite"/>
    </source>
</evidence>
<protein>
    <submittedName>
        <fullName evidence="3">Uncharacterized protein</fullName>
    </submittedName>
</protein>
<name>A0AAE0HPM8_9PEZI</name>
<feature type="compositionally biased region" description="Polar residues" evidence="1">
    <location>
        <begin position="265"/>
        <end position="274"/>
    </location>
</feature>
<dbReference type="Proteomes" id="UP001278766">
    <property type="component" value="Unassembled WGS sequence"/>
</dbReference>
<sequence length="312" mass="32782">MRPLPRQTTSPPATVFPSQISPASSSSTAGDDTIVPAVCYDVCNNAYRVSAEIGLVPELCAPESPFRQYRDECVACLEGYGPGGIPGDFPLGEAIAYCNTNPTPSVDYTIPTSWLTNSTTLAVITVSGIIENDITGDKVYTIVTDVLVTRSDWTGFDRSTTTTPPTSLTTGVDGIETGDSEPGDSSSSGGSRAWIAGPVIGGVAGLAILVGIYFFFARRRKRPHNVEETWSGKPELPAESAAGPPKTLLEVEAESRPPQELDGAQYTSGYQQTHGAPAELAANEVAAREMDVKSPGEELGAESLSRPPAGNI</sequence>
<dbReference type="PANTHER" id="PTHR38122:SF1">
    <property type="entry name" value="GLYCOPROTEIN X"/>
    <property type="match status" value="1"/>
</dbReference>
<evidence type="ECO:0000256" key="2">
    <source>
        <dbReference type="SAM" id="Phobius"/>
    </source>
</evidence>
<feature type="transmembrane region" description="Helical" evidence="2">
    <location>
        <begin position="194"/>
        <end position="216"/>
    </location>
</feature>
<reference evidence="3" key="1">
    <citation type="journal article" date="2023" name="Mol. Phylogenet. Evol.">
        <title>Genome-scale phylogeny and comparative genomics of the fungal order Sordariales.</title>
        <authorList>
            <person name="Hensen N."/>
            <person name="Bonometti L."/>
            <person name="Westerberg I."/>
            <person name="Brannstrom I.O."/>
            <person name="Guillou S."/>
            <person name="Cros-Aarteil S."/>
            <person name="Calhoun S."/>
            <person name="Haridas S."/>
            <person name="Kuo A."/>
            <person name="Mondo S."/>
            <person name="Pangilinan J."/>
            <person name="Riley R."/>
            <person name="LaButti K."/>
            <person name="Andreopoulos B."/>
            <person name="Lipzen A."/>
            <person name="Chen C."/>
            <person name="Yan M."/>
            <person name="Daum C."/>
            <person name="Ng V."/>
            <person name="Clum A."/>
            <person name="Steindorff A."/>
            <person name="Ohm R.A."/>
            <person name="Martin F."/>
            <person name="Silar P."/>
            <person name="Natvig D.O."/>
            <person name="Lalanne C."/>
            <person name="Gautier V."/>
            <person name="Ament-Velasquez S.L."/>
            <person name="Kruys A."/>
            <person name="Hutchinson M.I."/>
            <person name="Powell A.J."/>
            <person name="Barry K."/>
            <person name="Miller A.N."/>
            <person name="Grigoriev I.V."/>
            <person name="Debuchy R."/>
            <person name="Gladieux P."/>
            <person name="Hiltunen Thoren M."/>
            <person name="Johannesson H."/>
        </authorList>
    </citation>
    <scope>NUCLEOTIDE SEQUENCE</scope>
    <source>
        <strain evidence="3">CBS 168.71</strain>
    </source>
</reference>
<dbReference type="Gene3D" id="1.20.5.510">
    <property type="entry name" value="Single helix bin"/>
    <property type="match status" value="1"/>
</dbReference>
<organism evidence="3 4">
    <name type="scientific">Chaetomium fimeti</name>
    <dbReference type="NCBI Taxonomy" id="1854472"/>
    <lineage>
        <taxon>Eukaryota</taxon>
        <taxon>Fungi</taxon>
        <taxon>Dikarya</taxon>
        <taxon>Ascomycota</taxon>
        <taxon>Pezizomycotina</taxon>
        <taxon>Sordariomycetes</taxon>
        <taxon>Sordariomycetidae</taxon>
        <taxon>Sordariales</taxon>
        <taxon>Chaetomiaceae</taxon>
        <taxon>Chaetomium</taxon>
    </lineage>
</organism>